<dbReference type="InterPro" id="IPR011793">
    <property type="entry name" value="YbdK"/>
</dbReference>
<name>A0A0N8GR31_9CHLR</name>
<evidence type="ECO:0000256" key="1">
    <source>
        <dbReference type="ARBA" id="ARBA00022598"/>
    </source>
</evidence>
<gene>
    <name evidence="6" type="ORF">SE18_17025</name>
</gene>
<dbReference type="AlphaFoldDB" id="A0A0N8GR31"/>
<protein>
    <recommendedName>
        <fullName evidence="5">Putative glutamate--cysteine ligase 2</fullName>
        <ecNumber evidence="5">6.3.2.2</ecNumber>
    </recommendedName>
    <alternativeName>
        <fullName evidence="5">Gamma-glutamylcysteine synthetase 2</fullName>
        <shortName evidence="5">GCS 2</shortName>
        <shortName evidence="5">Gamma-GCS 2</shortName>
    </alternativeName>
</protein>
<comment type="function">
    <text evidence="5">ATP-dependent carboxylate-amine ligase which exhibits weak glutamate--cysteine ligase activity.</text>
</comment>
<dbReference type="RefSeq" id="WP_054535660.1">
    <property type="nucleotide sequence ID" value="NZ_LGKP01000025.1"/>
</dbReference>
<dbReference type="HAMAP" id="MF_01609">
    <property type="entry name" value="Glu_cys_ligase_2"/>
    <property type="match status" value="1"/>
</dbReference>
<dbReference type="Proteomes" id="UP000050277">
    <property type="component" value="Unassembled WGS sequence"/>
</dbReference>
<evidence type="ECO:0000256" key="5">
    <source>
        <dbReference type="HAMAP-Rule" id="MF_01609"/>
    </source>
</evidence>
<dbReference type="PANTHER" id="PTHR36510">
    <property type="entry name" value="GLUTAMATE--CYSTEINE LIGASE 2-RELATED"/>
    <property type="match status" value="1"/>
</dbReference>
<evidence type="ECO:0000256" key="2">
    <source>
        <dbReference type="ARBA" id="ARBA00022741"/>
    </source>
</evidence>
<dbReference type="Pfam" id="PF04107">
    <property type="entry name" value="GCS2"/>
    <property type="match status" value="1"/>
</dbReference>
<dbReference type="Gene3D" id="3.30.590.20">
    <property type="match status" value="1"/>
</dbReference>
<dbReference type="SUPFAM" id="SSF55931">
    <property type="entry name" value="Glutamine synthetase/guanido kinase"/>
    <property type="match status" value="1"/>
</dbReference>
<comment type="caution">
    <text evidence="6">The sequence shown here is derived from an EMBL/GenBank/DDBJ whole genome shotgun (WGS) entry which is preliminary data.</text>
</comment>
<accession>A0A0N8GR31</accession>
<comment type="similarity">
    <text evidence="5">Belongs to the glutamate--cysteine ligase type 2 family. YbdK subfamily.</text>
</comment>
<dbReference type="PANTHER" id="PTHR36510:SF1">
    <property type="entry name" value="GLUTAMATE--CYSTEINE LIGASE 2-RELATED"/>
    <property type="match status" value="1"/>
</dbReference>
<dbReference type="InterPro" id="IPR050141">
    <property type="entry name" value="GCL_type2/YbdK_subfam"/>
</dbReference>
<dbReference type="GO" id="GO:0004357">
    <property type="term" value="F:glutamate-cysteine ligase activity"/>
    <property type="evidence" value="ECO:0007669"/>
    <property type="project" value="UniProtKB-EC"/>
</dbReference>
<sequence length="385" mass="44226">MEYRDPGHPNFPFTIGIEEEYQIIDPETRELKSYITQILDEGQLILREQMKPEMHQSIVEVGTHVCRTVDEARNEIIRLRGAIGSLAASKGLRIAAAGTHPFSSWQKQDIYPHERYYGVIEEMQEAARRLLIFGMHVHIGMPDNETCIEIMNVARYFLPHLLALSTSSPFWMGRKTGFQSYRSIIFTNFPRTGIPDTFQSYAEFEQYINILLKTHSIDNGKKVWWDARPHPMFGTLEVRICDIATKVDEAIMIAGLIQAIFVKIYSLFRQNQTFRVYSRALINENKWRAARYGMGGKLIDFGKREELSAHDLMVELREFVDDVVDDLGSRAAIDYIDQVLKHGTSAERQLRTYEETGDIKAVVDQLIRETMEGVPIDQATQEVSG</sequence>
<dbReference type="NCBIfam" id="NF010039">
    <property type="entry name" value="PRK13515.1"/>
    <property type="match status" value="1"/>
</dbReference>
<evidence type="ECO:0000313" key="7">
    <source>
        <dbReference type="Proteomes" id="UP000050277"/>
    </source>
</evidence>
<dbReference type="InterPro" id="IPR014746">
    <property type="entry name" value="Gln_synth/guanido_kin_cat_dom"/>
</dbReference>
<keyword evidence="1 5" id="KW-0436">Ligase</keyword>
<dbReference type="STRING" id="70996.SE18_17025"/>
<dbReference type="EMBL" id="LGKP01000025">
    <property type="protein sequence ID" value="KPL85362.1"/>
    <property type="molecule type" value="Genomic_DNA"/>
</dbReference>
<evidence type="ECO:0000313" key="6">
    <source>
        <dbReference type="EMBL" id="KPL85362.1"/>
    </source>
</evidence>
<evidence type="ECO:0000256" key="4">
    <source>
        <dbReference type="ARBA" id="ARBA00048819"/>
    </source>
</evidence>
<dbReference type="NCBIfam" id="TIGR02050">
    <property type="entry name" value="gshA_cyan_rel"/>
    <property type="match status" value="1"/>
</dbReference>
<evidence type="ECO:0000256" key="3">
    <source>
        <dbReference type="ARBA" id="ARBA00022840"/>
    </source>
</evidence>
<dbReference type="InterPro" id="IPR006336">
    <property type="entry name" value="GCS2"/>
</dbReference>
<dbReference type="GO" id="GO:0005524">
    <property type="term" value="F:ATP binding"/>
    <property type="evidence" value="ECO:0007669"/>
    <property type="project" value="UniProtKB-KW"/>
</dbReference>
<dbReference type="PATRIC" id="fig|70996.4.peg.278"/>
<keyword evidence="7" id="KW-1185">Reference proteome</keyword>
<reference evidence="6 7" key="1">
    <citation type="submission" date="2015-07" db="EMBL/GenBank/DDBJ databases">
        <title>Whole genome sequence of Herpetosiphon geysericola DSM 7119.</title>
        <authorList>
            <person name="Hemp J."/>
            <person name="Ward L.M."/>
            <person name="Pace L.A."/>
            <person name="Fischer W.W."/>
        </authorList>
    </citation>
    <scope>NUCLEOTIDE SEQUENCE [LARGE SCALE GENOMIC DNA]</scope>
    <source>
        <strain evidence="6 7">DSM 7119</strain>
    </source>
</reference>
<comment type="catalytic activity">
    <reaction evidence="4 5">
        <text>L-cysteine + L-glutamate + ATP = gamma-L-glutamyl-L-cysteine + ADP + phosphate + H(+)</text>
        <dbReference type="Rhea" id="RHEA:13285"/>
        <dbReference type="ChEBI" id="CHEBI:15378"/>
        <dbReference type="ChEBI" id="CHEBI:29985"/>
        <dbReference type="ChEBI" id="CHEBI:30616"/>
        <dbReference type="ChEBI" id="CHEBI:35235"/>
        <dbReference type="ChEBI" id="CHEBI:43474"/>
        <dbReference type="ChEBI" id="CHEBI:58173"/>
        <dbReference type="ChEBI" id="CHEBI:456216"/>
        <dbReference type="EC" id="6.3.2.2"/>
    </reaction>
</comment>
<proteinExistence type="inferred from homology"/>
<organism evidence="6 7">
    <name type="scientific">Herpetosiphon geysericola</name>
    <dbReference type="NCBI Taxonomy" id="70996"/>
    <lineage>
        <taxon>Bacteria</taxon>
        <taxon>Bacillati</taxon>
        <taxon>Chloroflexota</taxon>
        <taxon>Chloroflexia</taxon>
        <taxon>Herpetosiphonales</taxon>
        <taxon>Herpetosiphonaceae</taxon>
        <taxon>Herpetosiphon</taxon>
    </lineage>
</organism>
<keyword evidence="2 5" id="KW-0547">Nucleotide-binding</keyword>
<dbReference type="OrthoDB" id="9769628at2"/>
<dbReference type="EC" id="6.3.2.2" evidence="5"/>
<dbReference type="GO" id="GO:0042398">
    <property type="term" value="P:modified amino acid biosynthetic process"/>
    <property type="evidence" value="ECO:0007669"/>
    <property type="project" value="InterPro"/>
</dbReference>
<keyword evidence="3 5" id="KW-0067">ATP-binding</keyword>